<reference evidence="11 12" key="1">
    <citation type="journal article" date="2008" name="Int. J. Syst. Evol. Microbiol.">
        <title>Neptunomonas japonica sp. nov., an Osedax japonicus symbiont-like bacterium isolated from sediment adjacent to sperm whale carcasses off Kagoshima, Japan.</title>
        <authorList>
            <person name="Miyazaki M."/>
            <person name="Nogi Y."/>
            <person name="Fujiwara Y."/>
            <person name="Kawato M."/>
            <person name="Kubokawa K."/>
            <person name="Horikoshi K."/>
        </authorList>
    </citation>
    <scope>NUCLEOTIDE SEQUENCE [LARGE SCALE GENOMIC DNA]</scope>
    <source>
        <strain evidence="11 12">JAMM 1380</strain>
    </source>
</reference>
<keyword evidence="12" id="KW-1185">Reference proteome</keyword>
<dbReference type="InterPro" id="IPR020845">
    <property type="entry name" value="AMP-binding_CS"/>
</dbReference>
<organism evidence="11 12">
    <name type="scientific">Neptunomonas japonica JAMM 1380</name>
    <dbReference type="NCBI Taxonomy" id="1441457"/>
    <lineage>
        <taxon>Bacteria</taxon>
        <taxon>Pseudomonadati</taxon>
        <taxon>Pseudomonadota</taxon>
        <taxon>Gammaproteobacteria</taxon>
        <taxon>Oceanospirillales</taxon>
        <taxon>Oceanospirillaceae</taxon>
        <taxon>Neptunomonas</taxon>
    </lineage>
</organism>
<dbReference type="InterPro" id="IPR025110">
    <property type="entry name" value="AMP-bd_C"/>
</dbReference>
<proteinExistence type="inferred from homology"/>
<evidence type="ECO:0000256" key="4">
    <source>
        <dbReference type="ARBA" id="ARBA00022598"/>
    </source>
</evidence>
<dbReference type="GO" id="GO:0004467">
    <property type="term" value="F:long-chain fatty acid-CoA ligase activity"/>
    <property type="evidence" value="ECO:0007669"/>
    <property type="project" value="UniProtKB-EC"/>
</dbReference>
<evidence type="ECO:0000259" key="9">
    <source>
        <dbReference type="Pfam" id="PF00501"/>
    </source>
</evidence>
<evidence type="ECO:0000259" key="10">
    <source>
        <dbReference type="Pfam" id="PF13193"/>
    </source>
</evidence>
<protein>
    <recommendedName>
        <fullName evidence="7">Long-chain-fatty-acid--CoA ligase</fullName>
        <ecNumber evidence="6">6.2.1.3</ecNumber>
    </recommendedName>
    <alternativeName>
        <fullName evidence="8">Long-chain acyl-CoA synthetase</fullName>
    </alternativeName>
</protein>
<dbReference type="EMBL" id="AP014546">
    <property type="protein sequence ID" value="BBB29083.1"/>
    <property type="molecule type" value="Genomic_DNA"/>
</dbReference>
<evidence type="ECO:0000256" key="2">
    <source>
        <dbReference type="ARBA" id="ARBA00005005"/>
    </source>
</evidence>
<comment type="pathway">
    <text evidence="2">Lipid metabolism; fatty acid beta-oxidation.</text>
</comment>
<keyword evidence="4 11" id="KW-0436">Ligase</keyword>
<dbReference type="EC" id="6.2.1.3" evidence="6"/>
<comment type="similarity">
    <text evidence="3">Belongs to the ATP-dependent AMP-binding enzyme family.</text>
</comment>
<sequence>MDRTTLKQTTDLPVSTITELLSLSCKRYTYLPAFTHAGATLEYQELDRLSTHFASYIQHHTLLEKGDRIALLLPNLLQFPVALFGALKAGLVVINLNPQFTANELQRQMQDSEAKAAVVLSQMSENLAEIINTTSLQTVIVTNVVDLHSPMTRWWYTFSSNWQLSDSGLDSFAGTVGFRKALKLGEKKLFKKVSICPDDLAFLQYTGGTTGVAKGVMLHHRQLIANMHQINDVLSEILVSGKEVVCTPLPIYHIYSLTFHCLVMLSHGSHMVLIPNPRDLDALVGEFVKYPFTILAGLNTHFIGLCQHSIFVQLDFNSLKATFSGGVALTQSAAHEWESVTGSRVLEGYGLTEASPVVSANSPRSVASGTVGKPLRDTQVKILGEEGDVLSYGETGELWVKGPQVMQGYWNKPVDTKQVLVDGWLKTGDIARVDPQGNIQIVDRQKDMINVSGFAVYPNELEKVISCHPDVLECAAIGIPDEICGEHIKLYVVSSNQRLSIRDVRDYCRERLTSYKVPRVVEFRKSLPHNGVGKVLRRQLREEELNALQHPKYGRHL</sequence>
<evidence type="ECO:0000256" key="1">
    <source>
        <dbReference type="ARBA" id="ARBA00004170"/>
    </source>
</evidence>
<dbReference type="InterPro" id="IPR050237">
    <property type="entry name" value="ATP-dep_AMP-bd_enzyme"/>
</dbReference>
<evidence type="ECO:0000256" key="6">
    <source>
        <dbReference type="ARBA" id="ARBA00026121"/>
    </source>
</evidence>
<dbReference type="GO" id="GO:0016020">
    <property type="term" value="C:membrane"/>
    <property type="evidence" value="ECO:0007669"/>
    <property type="project" value="UniProtKB-SubCell"/>
</dbReference>
<evidence type="ECO:0000313" key="12">
    <source>
        <dbReference type="Proteomes" id="UP000595332"/>
    </source>
</evidence>
<dbReference type="SUPFAM" id="SSF56801">
    <property type="entry name" value="Acetyl-CoA synthetase-like"/>
    <property type="match status" value="1"/>
</dbReference>
<dbReference type="InterPro" id="IPR045851">
    <property type="entry name" value="AMP-bd_C_sf"/>
</dbReference>
<dbReference type="Gene3D" id="3.40.50.12780">
    <property type="entry name" value="N-terminal domain of ligase-like"/>
    <property type="match status" value="1"/>
</dbReference>
<dbReference type="PANTHER" id="PTHR43767:SF8">
    <property type="entry name" value="LONG-CHAIN-FATTY-ACID--COA LIGASE"/>
    <property type="match status" value="1"/>
</dbReference>
<evidence type="ECO:0000256" key="3">
    <source>
        <dbReference type="ARBA" id="ARBA00006432"/>
    </source>
</evidence>
<feature type="domain" description="AMP-dependent synthetase/ligase" evidence="9">
    <location>
        <begin position="25"/>
        <end position="410"/>
    </location>
</feature>
<dbReference type="PANTHER" id="PTHR43767">
    <property type="entry name" value="LONG-CHAIN-FATTY-ACID--COA LIGASE"/>
    <property type="match status" value="1"/>
</dbReference>
<dbReference type="PROSITE" id="PS00455">
    <property type="entry name" value="AMP_BINDING"/>
    <property type="match status" value="1"/>
</dbReference>
<dbReference type="Proteomes" id="UP000595332">
    <property type="component" value="Chromosome"/>
</dbReference>
<dbReference type="Gene3D" id="3.30.300.30">
    <property type="match status" value="1"/>
</dbReference>
<gene>
    <name evidence="11" type="ORF">NEJAP_1128</name>
</gene>
<dbReference type="KEGG" id="njp:NEJAP_1128"/>
<evidence type="ECO:0000256" key="7">
    <source>
        <dbReference type="ARBA" id="ARBA00039545"/>
    </source>
</evidence>
<comment type="subcellular location">
    <subcellularLocation>
        <location evidence="1">Membrane</location>
        <topology evidence="1">Peripheral membrane protein</topology>
    </subcellularLocation>
</comment>
<name>A0A7R6PTB8_9GAMM</name>
<keyword evidence="5" id="KW-0472">Membrane</keyword>
<dbReference type="Pfam" id="PF13193">
    <property type="entry name" value="AMP-binding_C"/>
    <property type="match status" value="1"/>
</dbReference>
<accession>A0A7R6PTB8</accession>
<evidence type="ECO:0000313" key="11">
    <source>
        <dbReference type="EMBL" id="BBB29083.1"/>
    </source>
</evidence>
<dbReference type="Pfam" id="PF00501">
    <property type="entry name" value="AMP-binding"/>
    <property type="match status" value="1"/>
</dbReference>
<feature type="domain" description="AMP-binding enzyme C-terminal" evidence="10">
    <location>
        <begin position="460"/>
        <end position="534"/>
    </location>
</feature>
<dbReference type="InterPro" id="IPR042099">
    <property type="entry name" value="ANL_N_sf"/>
</dbReference>
<dbReference type="FunFam" id="3.40.50.12780:FF:000003">
    <property type="entry name" value="Long-chain-fatty-acid--CoA ligase FadD"/>
    <property type="match status" value="1"/>
</dbReference>
<dbReference type="InterPro" id="IPR000873">
    <property type="entry name" value="AMP-dep_synth/lig_dom"/>
</dbReference>
<evidence type="ECO:0000256" key="8">
    <source>
        <dbReference type="ARBA" id="ARBA00042773"/>
    </source>
</evidence>
<dbReference type="CDD" id="cd05936">
    <property type="entry name" value="FC-FACS_FadD_like"/>
    <property type="match status" value="1"/>
</dbReference>
<dbReference type="AlphaFoldDB" id="A0A7R6PTB8"/>
<evidence type="ECO:0000256" key="5">
    <source>
        <dbReference type="ARBA" id="ARBA00023136"/>
    </source>
</evidence>